<evidence type="ECO:0000313" key="7">
    <source>
        <dbReference type="Proteomes" id="UP000015346"/>
    </source>
</evidence>
<feature type="active site" description="Nucleophile" evidence="4">
    <location>
        <position position="136"/>
    </location>
</feature>
<dbReference type="InterPro" id="IPR029063">
    <property type="entry name" value="SAM-dependent_MTases_sf"/>
</dbReference>
<feature type="binding site" evidence="4">
    <location>
        <position position="42"/>
    </location>
    <ligand>
        <name>S-adenosyl-L-methionine</name>
        <dbReference type="ChEBI" id="CHEBI:59789"/>
    </ligand>
</feature>
<dbReference type="GO" id="GO:0070475">
    <property type="term" value="P:rRNA base methylation"/>
    <property type="evidence" value="ECO:0007669"/>
    <property type="project" value="TreeGrafter"/>
</dbReference>
<dbReference type="PANTHER" id="PTHR11061">
    <property type="entry name" value="RNA M5U METHYLTRANSFERASE"/>
    <property type="match status" value="1"/>
</dbReference>
<organism evidence="6 7">
    <name type="scientific">Rubellimicrobium thermophilum DSM 16684</name>
    <dbReference type="NCBI Taxonomy" id="1123069"/>
    <lineage>
        <taxon>Bacteria</taxon>
        <taxon>Pseudomonadati</taxon>
        <taxon>Pseudomonadota</taxon>
        <taxon>Alphaproteobacteria</taxon>
        <taxon>Rhodobacterales</taxon>
        <taxon>Roseobacteraceae</taxon>
        <taxon>Rubellimicrobium</taxon>
    </lineage>
</organism>
<feature type="binding site" evidence="4">
    <location>
        <position position="15"/>
    </location>
    <ligand>
        <name>S-adenosyl-L-methionine</name>
        <dbReference type="ChEBI" id="CHEBI:59789"/>
    </ligand>
</feature>
<gene>
    <name evidence="6" type="ORF">ruthe_02262</name>
</gene>
<comment type="similarity">
    <text evidence="4">Belongs to the class I-like SAM-binding methyltransferase superfamily. RNA M5U methyltransferase family.</text>
</comment>
<evidence type="ECO:0000256" key="2">
    <source>
        <dbReference type="ARBA" id="ARBA00022679"/>
    </source>
</evidence>
<evidence type="ECO:0000256" key="1">
    <source>
        <dbReference type="ARBA" id="ARBA00022603"/>
    </source>
</evidence>
<dbReference type="EMBL" id="AOLV01000025">
    <property type="protein sequence ID" value="EPX84458.1"/>
    <property type="molecule type" value="Genomic_DNA"/>
</dbReference>
<feature type="binding site" evidence="4">
    <location>
        <position position="110"/>
    </location>
    <ligand>
        <name>S-adenosyl-L-methionine</name>
        <dbReference type="ChEBI" id="CHEBI:59789"/>
    </ligand>
</feature>
<dbReference type="HOGENOM" id="CLU_1502411_0_0_5"/>
<dbReference type="Pfam" id="PF05958">
    <property type="entry name" value="tRNA_U5-meth_tr"/>
    <property type="match status" value="1"/>
</dbReference>
<keyword evidence="3 4" id="KW-0949">S-adenosyl-L-methionine</keyword>
<evidence type="ECO:0000256" key="5">
    <source>
        <dbReference type="PROSITE-ProRule" id="PRU10015"/>
    </source>
</evidence>
<comment type="caution">
    <text evidence="6">The sequence shown here is derived from an EMBL/GenBank/DDBJ whole genome shotgun (WGS) entry which is preliminary data.</text>
</comment>
<feature type="active site" evidence="5">
    <location>
        <position position="136"/>
    </location>
</feature>
<keyword evidence="7" id="KW-1185">Reference proteome</keyword>
<dbReference type="SUPFAM" id="SSF53335">
    <property type="entry name" value="S-adenosyl-L-methionine-dependent methyltransferases"/>
    <property type="match status" value="1"/>
</dbReference>
<dbReference type="GO" id="GO:0070041">
    <property type="term" value="F:rRNA (uridine-C5-)-methyltransferase activity"/>
    <property type="evidence" value="ECO:0007669"/>
    <property type="project" value="TreeGrafter"/>
</dbReference>
<protein>
    <submittedName>
        <fullName evidence="6">SAM-dependent methyltransferase</fullName>
    </submittedName>
</protein>
<dbReference type="PROSITE" id="PS51687">
    <property type="entry name" value="SAM_MT_RNA_M5U"/>
    <property type="match status" value="1"/>
</dbReference>
<dbReference type="Proteomes" id="UP000015346">
    <property type="component" value="Unassembled WGS sequence"/>
</dbReference>
<evidence type="ECO:0000256" key="3">
    <source>
        <dbReference type="ARBA" id="ARBA00022691"/>
    </source>
</evidence>
<dbReference type="PANTHER" id="PTHR11061:SF49">
    <property type="entry name" value="23S RRNA (URACIL(1939)-C(5))-METHYLTRANSFERASE RLMD"/>
    <property type="match status" value="1"/>
</dbReference>
<dbReference type="PATRIC" id="fig|1123069.3.peg.2236"/>
<keyword evidence="2 4" id="KW-0808">Transferase</keyword>
<dbReference type="CDD" id="cd02440">
    <property type="entry name" value="AdoMet_MTases"/>
    <property type="match status" value="1"/>
</dbReference>
<dbReference type="AlphaFoldDB" id="S9QXT1"/>
<evidence type="ECO:0000313" key="6">
    <source>
        <dbReference type="EMBL" id="EPX84458.1"/>
    </source>
</evidence>
<dbReference type="InterPro" id="IPR030390">
    <property type="entry name" value="MeTrfase_TrmA_AS"/>
</dbReference>
<sequence>MGRARVVPPPGAFLQPTREGEAALLAFVREATAGAGRIADLFAGVGTFALPLSETAEIHAVEGDRAMTQALAAGWREAGGLRRLTAEARDLFRRPLDPDALRRFDAVVIDPPRAGAEAQIAALAASAVPVVAYVSCNPASFARDARRLVAAGYRMGTVTVVDQFRWSPHVELAARFVRP</sequence>
<keyword evidence="1 4" id="KW-0489">Methyltransferase</keyword>
<dbReference type="InterPro" id="IPR010280">
    <property type="entry name" value="U5_MeTrfase_fam"/>
</dbReference>
<dbReference type="Gene3D" id="3.40.50.150">
    <property type="entry name" value="Vaccinia Virus protein VP39"/>
    <property type="match status" value="1"/>
</dbReference>
<dbReference type="Gene3D" id="2.40.50.1070">
    <property type="match status" value="1"/>
</dbReference>
<feature type="binding site" evidence="4">
    <location>
        <position position="62"/>
    </location>
    <ligand>
        <name>S-adenosyl-L-methionine</name>
        <dbReference type="ChEBI" id="CHEBI:59789"/>
    </ligand>
</feature>
<accession>S9QXT1</accession>
<name>S9QXT1_9RHOB</name>
<proteinExistence type="inferred from homology"/>
<evidence type="ECO:0000256" key="4">
    <source>
        <dbReference type="PROSITE-ProRule" id="PRU01024"/>
    </source>
</evidence>
<dbReference type="STRING" id="1123069.ruthe_02262"/>
<reference evidence="6 7" key="1">
    <citation type="journal article" date="2013" name="Stand. Genomic Sci.">
        <title>Genome sequence of the reddish-pigmented Rubellimicrobium thermophilum type strain (DSM 16684(T)), a member of the Roseobacter clade.</title>
        <authorList>
            <person name="Fiebig A."/>
            <person name="Riedel T."/>
            <person name="Gronow S."/>
            <person name="Petersen J."/>
            <person name="Klenk H.P."/>
            <person name="Goker M."/>
        </authorList>
    </citation>
    <scope>NUCLEOTIDE SEQUENCE [LARGE SCALE GENOMIC DNA]</scope>
    <source>
        <strain evidence="6 7">DSM 16684</strain>
    </source>
</reference>
<dbReference type="PROSITE" id="PS01230">
    <property type="entry name" value="TRMA_1"/>
    <property type="match status" value="1"/>
</dbReference>